<comment type="caution">
    <text evidence="2">The sequence shown here is derived from an EMBL/GenBank/DDBJ whole genome shotgun (WGS) entry which is preliminary data.</text>
</comment>
<dbReference type="EMBL" id="UYJE01006287">
    <property type="protein sequence ID" value="VDI44691.1"/>
    <property type="molecule type" value="Genomic_DNA"/>
</dbReference>
<reference evidence="2" key="1">
    <citation type="submission" date="2018-11" db="EMBL/GenBank/DDBJ databases">
        <authorList>
            <person name="Alioto T."/>
            <person name="Alioto T."/>
        </authorList>
    </citation>
    <scope>NUCLEOTIDE SEQUENCE</scope>
</reference>
<accession>A0A8B6F517</accession>
<dbReference type="AlphaFoldDB" id="A0A8B6F517"/>
<sequence>MVLLYIVHQFRGEQIHTTCQDISKPVKIECEQQFIVGDIKLSLQPEYKPDCQDKAIETDLNYVCRNNFNKSKPCYYSVFERRNKSEDCYEFTKNVSVKYLCVDITEGTEQTSIVSSTTFDSIGIAAGVSGGVLLTVIVIVVIIRFRGYNSCDCVTKNIASLRRNGQENRIKETGVYECSNVSSRLSDHAYDSFECANYYNMKNVPNSSTIEHN</sequence>
<evidence type="ECO:0000256" key="1">
    <source>
        <dbReference type="SAM" id="Phobius"/>
    </source>
</evidence>
<proteinExistence type="predicted"/>
<feature type="transmembrane region" description="Helical" evidence="1">
    <location>
        <begin position="122"/>
        <end position="143"/>
    </location>
</feature>
<keyword evidence="3" id="KW-1185">Reference proteome</keyword>
<keyword evidence="1" id="KW-0472">Membrane</keyword>
<organism evidence="2 3">
    <name type="scientific">Mytilus galloprovincialis</name>
    <name type="common">Mediterranean mussel</name>
    <dbReference type="NCBI Taxonomy" id="29158"/>
    <lineage>
        <taxon>Eukaryota</taxon>
        <taxon>Metazoa</taxon>
        <taxon>Spiralia</taxon>
        <taxon>Lophotrochozoa</taxon>
        <taxon>Mollusca</taxon>
        <taxon>Bivalvia</taxon>
        <taxon>Autobranchia</taxon>
        <taxon>Pteriomorphia</taxon>
        <taxon>Mytilida</taxon>
        <taxon>Mytiloidea</taxon>
        <taxon>Mytilidae</taxon>
        <taxon>Mytilinae</taxon>
        <taxon>Mytilus</taxon>
    </lineage>
</organism>
<protein>
    <submittedName>
        <fullName evidence="2">Uncharacterized protein</fullName>
    </submittedName>
</protein>
<keyword evidence="1" id="KW-1133">Transmembrane helix</keyword>
<evidence type="ECO:0000313" key="3">
    <source>
        <dbReference type="Proteomes" id="UP000596742"/>
    </source>
</evidence>
<gene>
    <name evidence="2" type="ORF">MGAL_10B016824</name>
</gene>
<evidence type="ECO:0000313" key="2">
    <source>
        <dbReference type="EMBL" id="VDI44691.1"/>
    </source>
</evidence>
<name>A0A8B6F517_MYTGA</name>
<dbReference type="Proteomes" id="UP000596742">
    <property type="component" value="Unassembled WGS sequence"/>
</dbReference>
<keyword evidence="1" id="KW-0812">Transmembrane</keyword>